<protein>
    <submittedName>
        <fullName evidence="6">AraC family transcriptional regulator</fullName>
    </submittedName>
</protein>
<dbReference type="PROSITE" id="PS00041">
    <property type="entry name" value="HTH_ARAC_FAMILY_1"/>
    <property type="match status" value="1"/>
</dbReference>
<dbReference type="SUPFAM" id="SSF46689">
    <property type="entry name" value="Homeodomain-like"/>
    <property type="match status" value="2"/>
</dbReference>
<dbReference type="InterPro" id="IPR050204">
    <property type="entry name" value="AraC_XylS_family_regulators"/>
</dbReference>
<dbReference type="PROSITE" id="PS01124">
    <property type="entry name" value="HTH_ARAC_FAMILY_2"/>
    <property type="match status" value="1"/>
</dbReference>
<keyword evidence="2" id="KW-0238">DNA-binding</keyword>
<dbReference type="InterPro" id="IPR018062">
    <property type="entry name" value="HTH_AraC-typ_CS"/>
</dbReference>
<proteinExistence type="predicted"/>
<sequence>MLVSQRAHTEVLSVKRDGPQRSEPLLPDAGLPIAGTMTERLTRQLTLALEQADVSDLALRAILTDAIQMLLGLPENRPGDNAAHPSPCLSGQGLVKWRFGRVERYIREHLHRNITLPELALAAGLSRMHFAKQFKVAMGLRPHEYVLGKRIELAKSLMLNPDVPLVDVAMSAGFQSQSHFTTVFRRLVGETPHRWRCRRTEVSKSAVPDGVLPFSSRAHP</sequence>
<evidence type="ECO:0000313" key="7">
    <source>
        <dbReference type="Proteomes" id="UP001017257"/>
    </source>
</evidence>
<feature type="domain" description="HTH araC/xylS-type" evidence="5">
    <location>
        <begin position="100"/>
        <end position="198"/>
    </location>
</feature>
<dbReference type="PANTHER" id="PTHR46796">
    <property type="entry name" value="HTH-TYPE TRANSCRIPTIONAL ACTIVATOR RHAS-RELATED"/>
    <property type="match status" value="1"/>
</dbReference>
<evidence type="ECO:0000256" key="4">
    <source>
        <dbReference type="SAM" id="MobiDB-lite"/>
    </source>
</evidence>
<dbReference type="SMART" id="SM00342">
    <property type="entry name" value="HTH_ARAC"/>
    <property type="match status" value="1"/>
</dbReference>
<keyword evidence="3" id="KW-0804">Transcription</keyword>
<dbReference type="EMBL" id="CP102847">
    <property type="protein sequence ID" value="UVF22632.1"/>
    <property type="molecule type" value="Genomic_DNA"/>
</dbReference>
<feature type="region of interest" description="Disordered" evidence="4">
    <location>
        <begin position="1"/>
        <end position="29"/>
    </location>
</feature>
<dbReference type="InterPro" id="IPR020449">
    <property type="entry name" value="Tscrpt_reg_AraC-type_HTH"/>
</dbReference>
<dbReference type="PANTHER" id="PTHR46796:SF14">
    <property type="entry name" value="TRANSCRIPTIONAL REGULATORY PROTEIN"/>
    <property type="match status" value="1"/>
</dbReference>
<evidence type="ECO:0000256" key="3">
    <source>
        <dbReference type="ARBA" id="ARBA00023163"/>
    </source>
</evidence>
<dbReference type="InterPro" id="IPR018060">
    <property type="entry name" value="HTH_AraC"/>
</dbReference>
<evidence type="ECO:0000256" key="2">
    <source>
        <dbReference type="ARBA" id="ARBA00023125"/>
    </source>
</evidence>
<keyword evidence="6" id="KW-0614">Plasmid</keyword>
<dbReference type="PRINTS" id="PR00032">
    <property type="entry name" value="HTHARAC"/>
</dbReference>
<accession>A0ABY5S2K1</accession>
<dbReference type="InterPro" id="IPR009057">
    <property type="entry name" value="Homeodomain-like_sf"/>
</dbReference>
<name>A0ABY5S2K1_9HYPH</name>
<feature type="compositionally biased region" description="Basic and acidic residues" evidence="4">
    <location>
        <begin position="7"/>
        <end position="20"/>
    </location>
</feature>
<geneLocation type="plasmid" evidence="6 7">
    <name>pR24_2</name>
</geneLocation>
<evidence type="ECO:0000313" key="6">
    <source>
        <dbReference type="EMBL" id="UVF22632.1"/>
    </source>
</evidence>
<evidence type="ECO:0000259" key="5">
    <source>
        <dbReference type="PROSITE" id="PS01124"/>
    </source>
</evidence>
<dbReference type="RefSeq" id="WP_173949746.1">
    <property type="nucleotide sequence ID" value="NZ_CP102847.1"/>
</dbReference>
<evidence type="ECO:0000256" key="1">
    <source>
        <dbReference type="ARBA" id="ARBA00023015"/>
    </source>
</evidence>
<keyword evidence="7" id="KW-1185">Reference proteome</keyword>
<keyword evidence="1" id="KW-0805">Transcription regulation</keyword>
<gene>
    <name evidence="6" type="ORF">HPT29_027860</name>
</gene>
<organism evidence="6 7">
    <name type="scientific">Microvirga terrae</name>
    <dbReference type="NCBI Taxonomy" id="2740529"/>
    <lineage>
        <taxon>Bacteria</taxon>
        <taxon>Pseudomonadati</taxon>
        <taxon>Pseudomonadota</taxon>
        <taxon>Alphaproteobacteria</taxon>
        <taxon>Hyphomicrobiales</taxon>
        <taxon>Methylobacteriaceae</taxon>
        <taxon>Microvirga</taxon>
    </lineage>
</organism>
<dbReference type="Gene3D" id="1.10.10.60">
    <property type="entry name" value="Homeodomain-like"/>
    <property type="match status" value="2"/>
</dbReference>
<dbReference type="Pfam" id="PF12833">
    <property type="entry name" value="HTH_18"/>
    <property type="match status" value="1"/>
</dbReference>
<reference evidence="6" key="1">
    <citation type="submission" date="2022-08" db="EMBL/GenBank/DDBJ databases">
        <title>Microvirga terrae sp. nov., isolated from soil.</title>
        <authorList>
            <person name="Kim K.H."/>
            <person name="Seo Y.L."/>
            <person name="Kim J.M."/>
            <person name="Lee J.K."/>
            <person name="Han D.M."/>
            <person name="Jeon C.O."/>
        </authorList>
    </citation>
    <scope>NUCLEOTIDE SEQUENCE</scope>
    <source>
        <strain evidence="6">R24</strain>
        <plasmid evidence="6">pR24_2</plasmid>
    </source>
</reference>
<dbReference type="Proteomes" id="UP001017257">
    <property type="component" value="Plasmid pR24_2"/>
</dbReference>